<dbReference type="OrthoDB" id="3185104at2"/>
<evidence type="ECO:0000256" key="8">
    <source>
        <dbReference type="ARBA" id="ARBA00023136"/>
    </source>
</evidence>
<evidence type="ECO:0000256" key="2">
    <source>
        <dbReference type="ARBA" id="ARBA00008220"/>
    </source>
</evidence>
<feature type="transmembrane region" description="Helical" evidence="9">
    <location>
        <begin position="93"/>
        <end position="116"/>
    </location>
</feature>
<dbReference type="RefSeq" id="WP_123192882.1">
    <property type="nucleotide sequence ID" value="NZ_QICD01000030.1"/>
</dbReference>
<dbReference type="PIRSF" id="PIRSF006060">
    <property type="entry name" value="AA_transporter"/>
    <property type="match status" value="1"/>
</dbReference>
<feature type="transmembrane region" description="Helical" evidence="9">
    <location>
        <begin position="399"/>
        <end position="418"/>
    </location>
</feature>
<feature type="transmembrane region" description="Helical" evidence="9">
    <location>
        <begin position="369"/>
        <end position="387"/>
    </location>
</feature>
<keyword evidence="11" id="KW-1185">Reference proteome</keyword>
<evidence type="ECO:0000256" key="4">
    <source>
        <dbReference type="ARBA" id="ARBA00022475"/>
    </source>
</evidence>
<dbReference type="GO" id="GO:0005886">
    <property type="term" value="C:plasma membrane"/>
    <property type="evidence" value="ECO:0007669"/>
    <property type="project" value="UniProtKB-SubCell"/>
</dbReference>
<evidence type="ECO:0000256" key="3">
    <source>
        <dbReference type="ARBA" id="ARBA00022448"/>
    </source>
</evidence>
<evidence type="ECO:0000256" key="1">
    <source>
        <dbReference type="ARBA" id="ARBA00004651"/>
    </source>
</evidence>
<keyword evidence="8 9" id="KW-0472">Membrane</keyword>
<dbReference type="InterPro" id="IPR004754">
    <property type="entry name" value="Amino_acid_antiprt"/>
</dbReference>
<keyword evidence="7 9" id="KW-1133">Transmembrane helix</keyword>
<proteinExistence type="inferred from homology"/>
<feature type="transmembrane region" description="Helical" evidence="9">
    <location>
        <begin position="211"/>
        <end position="233"/>
    </location>
</feature>
<dbReference type="PROSITE" id="PS51257">
    <property type="entry name" value="PROKAR_LIPOPROTEIN"/>
    <property type="match status" value="1"/>
</dbReference>
<keyword evidence="3" id="KW-0813">Transport</keyword>
<dbReference type="Gene3D" id="1.20.1740.10">
    <property type="entry name" value="Amino acid/polyamine transporter I"/>
    <property type="match status" value="1"/>
</dbReference>
<dbReference type="GO" id="GO:0022857">
    <property type="term" value="F:transmembrane transporter activity"/>
    <property type="evidence" value="ECO:0007669"/>
    <property type="project" value="InterPro"/>
</dbReference>
<organism evidence="10 11">
    <name type="scientific">Paraeggerthella hongkongensis</name>
    <dbReference type="NCBI Taxonomy" id="230658"/>
    <lineage>
        <taxon>Bacteria</taxon>
        <taxon>Bacillati</taxon>
        <taxon>Actinomycetota</taxon>
        <taxon>Coriobacteriia</taxon>
        <taxon>Eggerthellales</taxon>
        <taxon>Eggerthellaceae</taxon>
        <taxon>Paraeggerthella</taxon>
    </lineage>
</organism>
<feature type="transmembrane region" description="Helical" evidence="9">
    <location>
        <begin position="424"/>
        <end position="442"/>
    </location>
</feature>
<dbReference type="AlphaFoldDB" id="A0A3N0AYD2"/>
<accession>A0A3N0AYD2</accession>
<protein>
    <submittedName>
        <fullName evidence="10">Arginine-ornithine antiporter</fullName>
    </submittedName>
</protein>
<dbReference type="Pfam" id="PF13520">
    <property type="entry name" value="AA_permease_2"/>
    <property type="match status" value="1"/>
</dbReference>
<feature type="transmembrane region" description="Helical" evidence="9">
    <location>
        <begin position="454"/>
        <end position="476"/>
    </location>
</feature>
<dbReference type="Proteomes" id="UP000278632">
    <property type="component" value="Unassembled WGS sequence"/>
</dbReference>
<gene>
    <name evidence="10" type="ORF">DMP08_10745</name>
</gene>
<feature type="transmembrane region" description="Helical" evidence="9">
    <location>
        <begin position="155"/>
        <end position="175"/>
    </location>
</feature>
<evidence type="ECO:0000313" key="10">
    <source>
        <dbReference type="EMBL" id="RNL39872.1"/>
    </source>
</evidence>
<dbReference type="InterPro" id="IPR002293">
    <property type="entry name" value="AA/rel_permease1"/>
</dbReference>
<feature type="transmembrane region" description="Helical" evidence="9">
    <location>
        <begin position="245"/>
        <end position="268"/>
    </location>
</feature>
<reference evidence="11" key="1">
    <citation type="submission" date="2018-05" db="EMBL/GenBank/DDBJ databases">
        <title>Genome Sequencing of selected type strains of the family Eggerthellaceae.</title>
        <authorList>
            <person name="Danylec N."/>
            <person name="Stoll D.A."/>
            <person name="Doetsch A."/>
            <person name="Huch M."/>
        </authorList>
    </citation>
    <scope>NUCLEOTIDE SEQUENCE [LARGE SCALE GENOMIC DNA]</scope>
    <source>
        <strain evidence="11">DSM 16106</strain>
    </source>
</reference>
<dbReference type="NCBIfam" id="TIGR00905">
    <property type="entry name" value="2A0302"/>
    <property type="match status" value="1"/>
</dbReference>
<keyword evidence="4" id="KW-1003">Cell membrane</keyword>
<dbReference type="EMBL" id="QICD01000030">
    <property type="protein sequence ID" value="RNL39872.1"/>
    <property type="molecule type" value="Genomic_DNA"/>
</dbReference>
<keyword evidence="6" id="KW-0029">Amino-acid transport</keyword>
<comment type="similarity">
    <text evidence="2">Belongs to the amino acid-polyamine-organocation (APC) superfamily. Basic amino acid/polyamine antiporter (APA) (TC 2.A.3.2) family.</text>
</comment>
<evidence type="ECO:0000256" key="7">
    <source>
        <dbReference type="ARBA" id="ARBA00022989"/>
    </source>
</evidence>
<feature type="transmembrane region" description="Helical" evidence="9">
    <location>
        <begin position="7"/>
        <end position="31"/>
    </location>
</feature>
<evidence type="ECO:0000256" key="5">
    <source>
        <dbReference type="ARBA" id="ARBA00022692"/>
    </source>
</evidence>
<evidence type="ECO:0000256" key="9">
    <source>
        <dbReference type="SAM" id="Phobius"/>
    </source>
</evidence>
<sequence>MEEKKKGISLFGLIGMVVSSCIGSGVFALTGQLSQVASPGGALVAWLVVGIGFLLLALSLNNLVAKRPDLHGIFTYASEGFGPLAGFLSGWGYWLSAWLGNVAFATMMMSTVGYFYPDFLPGNTIPCILIASVVMWLLTLLVIRGVESASFLNAIVMVCKVASIGIFILFALFMFNAGVFTADFWGTLYNNAVAAGEYGATAVGLGGIGEQVMNCMIIMMWVFIGIEGAAVVSSRAEKKSDAGKATVIGLICLLVIYIGASVLPYGYLPYTEIAAMDKPAMLYVFDKMAPGWGGAFISIAIIISVLGSWLSFTILPAETTSEMAEHKLLPAGWGKLNDKGAPQFSLLLVAVCTQVFMIITIFSQDAYNFAFSMCTVAIVVTWALASAFQCKHSAEKKEWGQFAIGAIATVFLVVGCLYNGWSFLLLTCVGYIPGFFVFAAARKQQGVGLKKSEIIGMGVIAALGVASLIMVGMGIISI</sequence>
<comment type="subcellular location">
    <subcellularLocation>
        <location evidence="1">Cell membrane</location>
        <topology evidence="1">Multi-pass membrane protein</topology>
    </subcellularLocation>
</comment>
<dbReference type="GO" id="GO:0006865">
    <property type="term" value="P:amino acid transport"/>
    <property type="evidence" value="ECO:0007669"/>
    <property type="project" value="UniProtKB-KW"/>
</dbReference>
<evidence type="ECO:0000313" key="11">
    <source>
        <dbReference type="Proteomes" id="UP000278632"/>
    </source>
</evidence>
<evidence type="ECO:0000256" key="6">
    <source>
        <dbReference type="ARBA" id="ARBA00022970"/>
    </source>
</evidence>
<comment type="caution">
    <text evidence="10">The sequence shown here is derived from an EMBL/GenBank/DDBJ whole genome shotgun (WGS) entry which is preliminary data.</text>
</comment>
<dbReference type="InterPro" id="IPR050367">
    <property type="entry name" value="APC_superfamily"/>
</dbReference>
<dbReference type="PANTHER" id="PTHR42770:SF4">
    <property type="entry name" value="ARGININE_ORNITHINE ANTIPORTER-RELATED"/>
    <property type="match status" value="1"/>
</dbReference>
<name>A0A3N0AYD2_9ACTN</name>
<feature type="transmembrane region" description="Helical" evidence="9">
    <location>
        <begin position="122"/>
        <end position="143"/>
    </location>
</feature>
<dbReference type="PANTHER" id="PTHR42770">
    <property type="entry name" value="AMINO ACID TRANSPORTER-RELATED"/>
    <property type="match status" value="1"/>
</dbReference>
<feature type="transmembrane region" description="Helical" evidence="9">
    <location>
        <begin position="43"/>
        <end position="64"/>
    </location>
</feature>
<feature type="transmembrane region" description="Helical" evidence="9">
    <location>
        <begin position="288"/>
        <end position="315"/>
    </location>
</feature>
<feature type="transmembrane region" description="Helical" evidence="9">
    <location>
        <begin position="344"/>
        <end position="363"/>
    </location>
</feature>
<keyword evidence="5 9" id="KW-0812">Transmembrane</keyword>